<evidence type="ECO:0000313" key="1">
    <source>
        <dbReference type="EMBL" id="KAK9902253.1"/>
    </source>
</evidence>
<evidence type="ECO:0000313" key="2">
    <source>
        <dbReference type="Proteomes" id="UP001491310"/>
    </source>
</evidence>
<dbReference type="PANTHER" id="PTHR12363:SF54">
    <property type="entry name" value="NUCLEAR TRANSPORT RECEPTOR"/>
    <property type="match status" value="1"/>
</dbReference>
<dbReference type="InterPro" id="IPR051345">
    <property type="entry name" value="Importin_beta-like_NTR"/>
</dbReference>
<evidence type="ECO:0008006" key="3">
    <source>
        <dbReference type="Google" id="ProtNLM"/>
    </source>
</evidence>
<dbReference type="EMBL" id="JALJOT010000016">
    <property type="protein sequence ID" value="KAK9902253.1"/>
    <property type="molecule type" value="Genomic_DNA"/>
</dbReference>
<sequence>MLFNKVRRDWGRLQATERAGLLAMVRGHLEDKAASPHVQAMVEQRLVCLVSPGSLLAAQPGLFGGLLNALHTNDDAAVAVAADVLTKLLGEQRDGDDPAVSQRALQEAIRSIVSLASKLSATEESTTEAAADAVVNIACAIAGCMPEFAAGDSEEAAAVAEAVFKCLDCASRNVAEIAVQFFEILSTVPVAKRSPAFRAPVFGRMLPPLLRHARYPQGFTSWEECVDDDSDEFHRFRDHAIDELLGCAYALLRMEYLQYCGSLYAGSGAWQDKELALYAVRVVAGAVRGRALQGEPIHDPVVLADVQQTSAFLSALFGGICTGTAPHPALANSVAQCVGAYSAWFGRAPDVPLQPALQQLLVYMAVPEAAQSAGTAFRNLCVRCGSQLGNPALLTPLIHAARAALSTAGPQVDQEWQKLMVEGLARLVVLLPAAEAAAAGVQIAQPIVERITQLTPQACGAPSSPAAAELVGRLRLLAVLVRYMETSSDMPTAAGSVHPAMRLLQIAYPALEAVAGSAALQADEKVYKALCEVFQRILWADKALAAPLLPGLLSAVTAAVESHHHAACLDTLGIAVAEYGSSAKHAGLIKEAFCRACNAVSALLLDGATGAAVDVRAAMYALADRYLLLSPEEFAGTGTLLALGEHILPSLMAQEADTARAALSFVLHAVAPPSPKAQQALRAQLEQWLSRCGEAVVQALLFAACDTCPRHLLRNVATPLRALLDDSTFREAAQHWLVHAASQPNLPGVIISLKY</sequence>
<dbReference type="InterPro" id="IPR011989">
    <property type="entry name" value="ARM-like"/>
</dbReference>
<gene>
    <name evidence="1" type="ORF">WJX75_009732</name>
</gene>
<accession>A0ABR2YD13</accession>
<organism evidence="1 2">
    <name type="scientific">Coccomyxa subellipsoidea</name>
    <dbReference type="NCBI Taxonomy" id="248742"/>
    <lineage>
        <taxon>Eukaryota</taxon>
        <taxon>Viridiplantae</taxon>
        <taxon>Chlorophyta</taxon>
        <taxon>core chlorophytes</taxon>
        <taxon>Trebouxiophyceae</taxon>
        <taxon>Trebouxiophyceae incertae sedis</taxon>
        <taxon>Coccomyxaceae</taxon>
        <taxon>Coccomyxa</taxon>
    </lineage>
</organism>
<dbReference type="SUPFAM" id="SSF48371">
    <property type="entry name" value="ARM repeat"/>
    <property type="match status" value="1"/>
</dbReference>
<dbReference type="PANTHER" id="PTHR12363">
    <property type="entry name" value="TRANSPORTIN 3 AND IMPORTIN 13"/>
    <property type="match status" value="1"/>
</dbReference>
<proteinExistence type="predicted"/>
<dbReference type="InterPro" id="IPR016024">
    <property type="entry name" value="ARM-type_fold"/>
</dbReference>
<comment type="caution">
    <text evidence="1">The sequence shown here is derived from an EMBL/GenBank/DDBJ whole genome shotgun (WGS) entry which is preliminary data.</text>
</comment>
<protein>
    <recommendedName>
        <fullName evidence="3">ARM repeat-containing protein</fullName>
    </recommendedName>
</protein>
<name>A0ABR2YD13_9CHLO</name>
<dbReference type="Proteomes" id="UP001491310">
    <property type="component" value="Unassembled WGS sequence"/>
</dbReference>
<keyword evidence="2" id="KW-1185">Reference proteome</keyword>
<dbReference type="Gene3D" id="1.25.10.10">
    <property type="entry name" value="Leucine-rich Repeat Variant"/>
    <property type="match status" value="1"/>
</dbReference>
<reference evidence="1 2" key="1">
    <citation type="journal article" date="2024" name="Nat. Commun.">
        <title>Phylogenomics reveals the evolutionary origins of lichenization in chlorophyte algae.</title>
        <authorList>
            <person name="Puginier C."/>
            <person name="Libourel C."/>
            <person name="Otte J."/>
            <person name="Skaloud P."/>
            <person name="Haon M."/>
            <person name="Grisel S."/>
            <person name="Petersen M."/>
            <person name="Berrin J.G."/>
            <person name="Delaux P.M."/>
            <person name="Dal Grande F."/>
            <person name="Keller J."/>
        </authorList>
    </citation>
    <scope>NUCLEOTIDE SEQUENCE [LARGE SCALE GENOMIC DNA]</scope>
    <source>
        <strain evidence="1 2">SAG 216-7</strain>
    </source>
</reference>